<sequence>MYYGYNSPISPTDESGDPISSTTTASKPITPAIDIMVEALDSFNFWSNFQVMQYHSGLTHTDYVACPLGSAALCIQWTSAQPSECTLYYLGLEADSRIQHEVNVVLEASQFKECLTDIWVIDPARVDRMWEYRRDSTLDKQFRNAGLDIFKTFPHCSYWRNARASSDTN</sequence>
<feature type="region of interest" description="Disordered" evidence="1">
    <location>
        <begin position="1"/>
        <end position="25"/>
    </location>
</feature>
<dbReference type="Proteomes" id="UP000268162">
    <property type="component" value="Unassembled WGS sequence"/>
</dbReference>
<proteinExistence type="predicted"/>
<protein>
    <submittedName>
        <fullName evidence="2">Uncharacterized protein</fullName>
    </submittedName>
</protein>
<name>A0A4V1J4X0_9FUNG</name>
<dbReference type="AlphaFoldDB" id="A0A4V1J4X0"/>
<evidence type="ECO:0000313" key="3">
    <source>
        <dbReference type="Proteomes" id="UP000268162"/>
    </source>
</evidence>
<evidence type="ECO:0000313" key="2">
    <source>
        <dbReference type="EMBL" id="RKP37029.1"/>
    </source>
</evidence>
<evidence type="ECO:0000256" key="1">
    <source>
        <dbReference type="SAM" id="MobiDB-lite"/>
    </source>
</evidence>
<gene>
    <name evidence="2" type="ORF">BJ085DRAFT_37299</name>
</gene>
<dbReference type="EMBL" id="ML002554">
    <property type="protein sequence ID" value="RKP37029.1"/>
    <property type="molecule type" value="Genomic_DNA"/>
</dbReference>
<reference evidence="3" key="1">
    <citation type="journal article" date="2018" name="Nat. Microbiol.">
        <title>Leveraging single-cell genomics to expand the fungal tree of life.</title>
        <authorList>
            <person name="Ahrendt S.R."/>
            <person name="Quandt C.A."/>
            <person name="Ciobanu D."/>
            <person name="Clum A."/>
            <person name="Salamov A."/>
            <person name="Andreopoulos B."/>
            <person name="Cheng J.F."/>
            <person name="Woyke T."/>
            <person name="Pelin A."/>
            <person name="Henrissat B."/>
            <person name="Reynolds N.K."/>
            <person name="Benny G.L."/>
            <person name="Smith M.E."/>
            <person name="James T.Y."/>
            <person name="Grigoriev I.V."/>
        </authorList>
    </citation>
    <scope>NUCLEOTIDE SEQUENCE [LARGE SCALE GENOMIC DNA]</scope>
    <source>
        <strain evidence="3">RSA 468</strain>
    </source>
</reference>
<keyword evidence="3" id="KW-1185">Reference proteome</keyword>
<feature type="compositionally biased region" description="Polar residues" evidence="1">
    <location>
        <begin position="7"/>
        <end position="25"/>
    </location>
</feature>
<accession>A0A4V1J4X0</accession>
<organism evidence="2 3">
    <name type="scientific">Dimargaris cristalligena</name>
    <dbReference type="NCBI Taxonomy" id="215637"/>
    <lineage>
        <taxon>Eukaryota</taxon>
        <taxon>Fungi</taxon>
        <taxon>Fungi incertae sedis</taxon>
        <taxon>Zoopagomycota</taxon>
        <taxon>Kickxellomycotina</taxon>
        <taxon>Dimargaritomycetes</taxon>
        <taxon>Dimargaritales</taxon>
        <taxon>Dimargaritaceae</taxon>
        <taxon>Dimargaris</taxon>
    </lineage>
</organism>